<gene>
    <name evidence="2" type="ORF">NF27_CG00460</name>
</gene>
<sequence length="593" mass="65824">MRNFVRNYNPFTLSADVVRGGFSFVKGTTYFIGKDLVILPSLTIASSTVAFLGTALHNDSILNYGIDLREKAQDIFYSSKNDFFDAFGKNGLGNIAKGISGLTVHAAITNAISLYYFNFAYYDLKYQLRVVYNHALSQASSIYSYAAEKAIIAYNYAYTQTTSILNTASIEISTALQPYYNTVLSHTQPIINMANDSVNSVAKYAVDAFHDPKQALTAVQNYVSSNFSFNYANAVGLLISSAQLYGAYSTFKNFNELAKLGVNYRFSKYAVTLAELGAASVTALQSTGLYTFTPEVVLCCMAAHAVGHYVINSLVNMKKQVFSEQLKTERLDERIENTGRFAAKQVELLHAAEAKVQELNRKVVTLEKESERLAKRLDNTGAYAAKQGELLHVEQGRVQERNQEIAALRNESERLNKRLKKTGAYAADKAGQLCAEQGKTYEARKALNKTEAEFALTKEQLAGQRKQNDFKDGILGRLREHKYEQGIVLAQTKAELALTKKYCLEAYGERNEVFAQGMLNGMIIAGSVQEGIDTQAQLNEVSNQLARTQERLQEVQEQVVHLRRFNKRPSGGFSAKLIEDARRAVGNAIDNGI</sequence>
<dbReference type="Proteomes" id="UP000031258">
    <property type="component" value="Unassembled WGS sequence"/>
</dbReference>
<feature type="coiled-coil region" evidence="1">
    <location>
        <begin position="538"/>
        <end position="565"/>
    </location>
</feature>
<name>A0A0C1N0M5_9RICK</name>
<dbReference type="AlphaFoldDB" id="A0A0C1N0M5"/>
<dbReference type="STRING" id="86105.NF27_CG00460"/>
<keyword evidence="3" id="KW-1185">Reference proteome</keyword>
<proteinExistence type="predicted"/>
<evidence type="ECO:0000313" key="2">
    <source>
        <dbReference type="EMBL" id="KIE05866.1"/>
    </source>
</evidence>
<dbReference type="EMBL" id="JSWE01000058">
    <property type="protein sequence ID" value="KIE05866.1"/>
    <property type="molecule type" value="Genomic_DNA"/>
</dbReference>
<accession>A0A0C1N0M5</accession>
<protein>
    <submittedName>
        <fullName evidence="2">Uncharacterized protein</fullName>
    </submittedName>
</protein>
<feature type="coiled-coil region" evidence="1">
    <location>
        <begin position="342"/>
        <end position="418"/>
    </location>
</feature>
<dbReference type="OrthoDB" id="9816860at2"/>
<organism evidence="2 3">
    <name type="scientific">Candidatus Jidaibacter acanthamoebae</name>
    <dbReference type="NCBI Taxonomy" id="86105"/>
    <lineage>
        <taxon>Bacteria</taxon>
        <taxon>Pseudomonadati</taxon>
        <taxon>Pseudomonadota</taxon>
        <taxon>Alphaproteobacteria</taxon>
        <taxon>Rickettsiales</taxon>
        <taxon>Candidatus Midichloriaceae</taxon>
        <taxon>Candidatus Jidaibacter</taxon>
    </lineage>
</organism>
<evidence type="ECO:0000313" key="3">
    <source>
        <dbReference type="Proteomes" id="UP000031258"/>
    </source>
</evidence>
<reference evidence="2 3" key="1">
    <citation type="submission" date="2014-11" db="EMBL/GenBank/DDBJ databases">
        <title>A Rickettsiales Symbiont of Amoebae With Ancient Features.</title>
        <authorList>
            <person name="Schulz F."/>
            <person name="Martijn J."/>
            <person name="Wascher F."/>
            <person name="Kostanjsek R."/>
            <person name="Ettema T.J."/>
            <person name="Horn M."/>
        </authorList>
    </citation>
    <scope>NUCLEOTIDE SEQUENCE [LARGE SCALE GENOMIC DNA]</scope>
    <source>
        <strain evidence="2 3">UWC36</strain>
    </source>
</reference>
<evidence type="ECO:0000256" key="1">
    <source>
        <dbReference type="SAM" id="Coils"/>
    </source>
</evidence>
<comment type="caution">
    <text evidence="2">The sequence shown here is derived from an EMBL/GenBank/DDBJ whole genome shotgun (WGS) entry which is preliminary data.</text>
</comment>
<dbReference type="RefSeq" id="WP_039455100.1">
    <property type="nucleotide sequence ID" value="NZ_JSWE01000058.1"/>
</dbReference>
<keyword evidence="1" id="KW-0175">Coiled coil</keyword>